<dbReference type="AlphaFoldDB" id="A0A0X8JE51"/>
<name>A0A0X8JE51_ACTRD</name>
<feature type="transmembrane region" description="Helical" evidence="1">
    <location>
        <begin position="194"/>
        <end position="219"/>
    </location>
</feature>
<dbReference type="EMBL" id="CP014228">
    <property type="protein sequence ID" value="AMD86954.1"/>
    <property type="molecule type" value="Genomic_DNA"/>
</dbReference>
<evidence type="ECO:0008006" key="4">
    <source>
        <dbReference type="Google" id="ProtNLM"/>
    </source>
</evidence>
<evidence type="ECO:0000256" key="1">
    <source>
        <dbReference type="SAM" id="Phobius"/>
    </source>
</evidence>
<feature type="transmembrane region" description="Helical" evidence="1">
    <location>
        <begin position="258"/>
        <end position="279"/>
    </location>
</feature>
<dbReference type="STRING" id="111015.AXF14_04265"/>
<keyword evidence="1" id="KW-0812">Transmembrane</keyword>
<proteinExistence type="predicted"/>
<feature type="transmembrane region" description="Helical" evidence="1">
    <location>
        <begin position="574"/>
        <end position="598"/>
    </location>
</feature>
<protein>
    <recommendedName>
        <fullName evidence="4">Polyketide antibiotic transporter</fullName>
    </recommendedName>
</protein>
<feature type="transmembrane region" description="Helical" evidence="1">
    <location>
        <begin position="533"/>
        <end position="554"/>
    </location>
</feature>
<dbReference type="Proteomes" id="UP000065220">
    <property type="component" value="Chromosome"/>
</dbReference>
<keyword evidence="1" id="KW-1133">Transmembrane helix</keyword>
<evidence type="ECO:0000313" key="2">
    <source>
        <dbReference type="EMBL" id="AMD86954.1"/>
    </source>
</evidence>
<feature type="transmembrane region" description="Helical" evidence="1">
    <location>
        <begin position="463"/>
        <end position="487"/>
    </location>
</feature>
<dbReference type="KEGG" id="ard:AXF14_04265"/>
<feature type="transmembrane region" description="Helical" evidence="1">
    <location>
        <begin position="417"/>
        <end position="437"/>
    </location>
</feature>
<feature type="transmembrane region" description="Helical" evidence="1">
    <location>
        <begin position="225"/>
        <end position="246"/>
    </location>
</feature>
<sequence>MTGADEAGRGHAGTAADGVGAAGRCADAAAGSTTAPVRPAAAPAPARPAPELTDRFAELLAAASLARAILRREARGLAVWAAGLGLLAWYSCVALRDTYSTATLRAAAAALERTPGVAAFTGPGLGMEAAASGDPATAPVVSAIVANEVLLYVALGAAVLAILTVIRHTRATEETGQAELVRAGALRRGGEGAVVLLVLDMELTAVGIAVLVGLILGGMSVGGSFLFAGAAVGVGAVMGTTTLLLAQLAPSARAARGLALLALLAAFETRALGDVLRVSDRPGGWISLLSPIGWAQATGPWTVDRWWWLLVPVVVADVVGLVALRLSVRREIGVPSFPLPEAPGADRPGPRGHLALALRTRGAALAWWVVAGVVVGLLYGSLTGSVQDTLGRMLEQSPYLQAFLGGRLTPRSFLDTVLLYVVLLAAAAGVGLVLSVWREERGGRADVVVAAPRSRATRLVDGVVVAAGGSLAVLVAGGACLGVTGAATAGDWALARDALLAAVGAWPACLVLIGAAALLIGVGRSAGAVGWSLYAAAACVAALAGALDLPQWVRDLSPLTHSPRVLALGLGADGVSWTGAAVMLVLAVVLAGAGAWLVGRRDLR</sequence>
<keyword evidence="1" id="KW-0472">Membrane</keyword>
<gene>
    <name evidence="2" type="ORF">AXF14_04265</name>
</gene>
<organism evidence="2 3">
    <name type="scientific">Actinomyces radicidentis</name>
    <dbReference type="NCBI Taxonomy" id="111015"/>
    <lineage>
        <taxon>Bacteria</taxon>
        <taxon>Bacillati</taxon>
        <taxon>Actinomycetota</taxon>
        <taxon>Actinomycetes</taxon>
        <taxon>Actinomycetales</taxon>
        <taxon>Actinomycetaceae</taxon>
        <taxon>Actinomyces</taxon>
    </lineage>
</organism>
<feature type="transmembrane region" description="Helical" evidence="1">
    <location>
        <begin position="306"/>
        <end position="324"/>
    </location>
</feature>
<feature type="transmembrane region" description="Helical" evidence="1">
    <location>
        <begin position="77"/>
        <end position="96"/>
    </location>
</feature>
<feature type="transmembrane region" description="Helical" evidence="1">
    <location>
        <begin position="499"/>
        <end position="521"/>
    </location>
</feature>
<keyword evidence="3" id="KW-1185">Reference proteome</keyword>
<reference evidence="3" key="1">
    <citation type="submission" date="2016-02" db="EMBL/GenBank/DDBJ databases">
        <authorList>
            <person name="Holder M.E."/>
            <person name="Ajami N.J."/>
            <person name="Petrosino J.F."/>
        </authorList>
    </citation>
    <scope>NUCLEOTIDE SEQUENCE [LARGE SCALE GENOMIC DNA]</scope>
    <source>
        <strain evidence="3">CCUG 36733</strain>
    </source>
</reference>
<feature type="transmembrane region" description="Helical" evidence="1">
    <location>
        <begin position="149"/>
        <end position="166"/>
    </location>
</feature>
<accession>A0A0X8JE51</accession>
<feature type="transmembrane region" description="Helical" evidence="1">
    <location>
        <begin position="364"/>
        <end position="382"/>
    </location>
</feature>
<evidence type="ECO:0000313" key="3">
    <source>
        <dbReference type="Proteomes" id="UP000065220"/>
    </source>
</evidence>